<gene>
    <name evidence="1" type="ORF">J2Z44_001078</name>
</gene>
<dbReference type="EMBL" id="JAGGLL010000006">
    <property type="protein sequence ID" value="MBP2021287.1"/>
    <property type="molecule type" value="Genomic_DNA"/>
</dbReference>
<proteinExistence type="predicted"/>
<reference evidence="1 2" key="1">
    <citation type="submission" date="2021-03" db="EMBL/GenBank/DDBJ databases">
        <title>Genomic Encyclopedia of Type Strains, Phase IV (KMG-IV): sequencing the most valuable type-strain genomes for metagenomic binning, comparative biology and taxonomic classification.</title>
        <authorList>
            <person name="Goeker M."/>
        </authorList>
    </citation>
    <scope>NUCLEOTIDE SEQUENCE [LARGE SCALE GENOMIC DNA]</scope>
    <source>
        <strain evidence="1 2">DSM 28650</strain>
    </source>
</reference>
<comment type="caution">
    <text evidence="1">The sequence shown here is derived from an EMBL/GenBank/DDBJ whole genome shotgun (WGS) entry which is preliminary data.</text>
</comment>
<dbReference type="Proteomes" id="UP001519308">
    <property type="component" value="Unassembled WGS sequence"/>
</dbReference>
<organism evidence="1 2">
    <name type="scientific">Clostridium punense</name>
    <dbReference type="NCBI Taxonomy" id="1054297"/>
    <lineage>
        <taxon>Bacteria</taxon>
        <taxon>Bacillati</taxon>
        <taxon>Bacillota</taxon>
        <taxon>Clostridia</taxon>
        <taxon>Eubacteriales</taxon>
        <taxon>Clostridiaceae</taxon>
        <taxon>Clostridium</taxon>
    </lineage>
</organism>
<evidence type="ECO:0000313" key="2">
    <source>
        <dbReference type="Proteomes" id="UP001519308"/>
    </source>
</evidence>
<name>A0ABS4K0I5_9CLOT</name>
<accession>A0ABS4K0I5</accession>
<keyword evidence="2" id="KW-1185">Reference proteome</keyword>
<sequence length="40" mass="4461">MVLAEVPLVVEALQEAGKNIDPLRKINLIVTKRFEKAKEG</sequence>
<protein>
    <submittedName>
        <fullName evidence="1">Uncharacterized protein</fullName>
    </submittedName>
</protein>
<evidence type="ECO:0000313" key="1">
    <source>
        <dbReference type="EMBL" id="MBP2021287.1"/>
    </source>
</evidence>